<dbReference type="EMBL" id="JANPWB010000016">
    <property type="protein sequence ID" value="KAJ1084820.1"/>
    <property type="molecule type" value="Genomic_DNA"/>
</dbReference>
<feature type="region of interest" description="Disordered" evidence="1">
    <location>
        <begin position="224"/>
        <end position="252"/>
    </location>
</feature>
<evidence type="ECO:0000313" key="3">
    <source>
        <dbReference type="Proteomes" id="UP001066276"/>
    </source>
</evidence>
<dbReference type="Proteomes" id="UP001066276">
    <property type="component" value="Chromosome 12"/>
</dbReference>
<feature type="region of interest" description="Disordered" evidence="1">
    <location>
        <begin position="1"/>
        <end position="24"/>
    </location>
</feature>
<name>A0AAV7L2U8_PLEWA</name>
<protein>
    <submittedName>
        <fullName evidence="2">Uncharacterized protein</fullName>
    </submittedName>
</protein>
<accession>A0AAV7L2U8</accession>
<reference evidence="2" key="1">
    <citation type="journal article" date="2022" name="bioRxiv">
        <title>Sequencing and chromosome-scale assembly of the giantPleurodeles waltlgenome.</title>
        <authorList>
            <person name="Brown T."/>
            <person name="Elewa A."/>
            <person name="Iarovenko S."/>
            <person name="Subramanian E."/>
            <person name="Araus A.J."/>
            <person name="Petzold A."/>
            <person name="Susuki M."/>
            <person name="Suzuki K.-i.T."/>
            <person name="Hayashi T."/>
            <person name="Toyoda A."/>
            <person name="Oliveira C."/>
            <person name="Osipova E."/>
            <person name="Leigh N.D."/>
            <person name="Simon A."/>
            <person name="Yun M.H."/>
        </authorList>
    </citation>
    <scope>NUCLEOTIDE SEQUENCE</scope>
    <source>
        <strain evidence="2">20211129_DDA</strain>
        <tissue evidence="2">Liver</tissue>
    </source>
</reference>
<feature type="region of interest" description="Disordered" evidence="1">
    <location>
        <begin position="91"/>
        <end position="123"/>
    </location>
</feature>
<dbReference type="AlphaFoldDB" id="A0AAV7L2U8"/>
<evidence type="ECO:0000313" key="2">
    <source>
        <dbReference type="EMBL" id="KAJ1084820.1"/>
    </source>
</evidence>
<comment type="caution">
    <text evidence="2">The sequence shown here is derived from an EMBL/GenBank/DDBJ whole genome shotgun (WGS) entry which is preliminary data.</text>
</comment>
<proteinExistence type="predicted"/>
<sequence>MRLHSGPSKPRPSPARSPAHSSSAVRSVAAVSLGAVPTVMCARLAVPPRSRPHPARQRLMWPSSSSLQGHGPLLWCLRAPSLVHRCLRPPVTRSPLHQPAPAGSPRLRSPHTRPEQSRSVEPLSSVSVWQTIRSSPIRPQQRVYPSCPAYCAARSSLLTRGGASWQAPATLDPRPDGQPVSAIAAVLERPQLGGPRCRTLLGRGATILCCSSSVASAVRPPAPLRTIPAHSREPPVTRLSRGGHPHHTGVGI</sequence>
<feature type="compositionally biased region" description="Basic residues" evidence="1">
    <location>
        <begin position="241"/>
        <end position="252"/>
    </location>
</feature>
<evidence type="ECO:0000256" key="1">
    <source>
        <dbReference type="SAM" id="MobiDB-lite"/>
    </source>
</evidence>
<organism evidence="2 3">
    <name type="scientific">Pleurodeles waltl</name>
    <name type="common">Iberian ribbed newt</name>
    <dbReference type="NCBI Taxonomy" id="8319"/>
    <lineage>
        <taxon>Eukaryota</taxon>
        <taxon>Metazoa</taxon>
        <taxon>Chordata</taxon>
        <taxon>Craniata</taxon>
        <taxon>Vertebrata</taxon>
        <taxon>Euteleostomi</taxon>
        <taxon>Amphibia</taxon>
        <taxon>Batrachia</taxon>
        <taxon>Caudata</taxon>
        <taxon>Salamandroidea</taxon>
        <taxon>Salamandridae</taxon>
        <taxon>Pleurodelinae</taxon>
        <taxon>Pleurodeles</taxon>
    </lineage>
</organism>
<keyword evidence="3" id="KW-1185">Reference proteome</keyword>
<gene>
    <name evidence="2" type="ORF">NDU88_004966</name>
</gene>